<dbReference type="STRING" id="1123756.MGEO_02950"/>
<name>A0A1X4NRJ2_9RHOB</name>
<dbReference type="RefSeq" id="WP_085635183.1">
    <property type="nucleotide sequence ID" value="NZ_JFKC01000001.1"/>
</dbReference>
<reference evidence="2 3" key="1">
    <citation type="submission" date="2014-03" db="EMBL/GenBank/DDBJ databases">
        <title>The draft genome sequence of Marivita geojedonensis KCTC 23882.</title>
        <authorList>
            <person name="Lai Q."/>
            <person name="Shao Z."/>
        </authorList>
    </citation>
    <scope>NUCLEOTIDE SEQUENCE [LARGE SCALE GENOMIC DNA]</scope>
    <source>
        <strain evidence="2 3">DPG-138</strain>
    </source>
</reference>
<feature type="coiled-coil region" evidence="1">
    <location>
        <begin position="179"/>
        <end position="206"/>
    </location>
</feature>
<evidence type="ECO:0000313" key="2">
    <source>
        <dbReference type="EMBL" id="OSQ53501.1"/>
    </source>
</evidence>
<dbReference type="Proteomes" id="UP000193926">
    <property type="component" value="Unassembled WGS sequence"/>
</dbReference>
<keyword evidence="1" id="KW-0175">Coiled coil</keyword>
<dbReference type="OrthoDB" id="7855749at2"/>
<accession>A0A1X4NRJ2</accession>
<sequence length="216" mass="24883">MAQDLSLPDPNRFNLSSFADMLPARDPIVGEDPGSFQSFHDGMMRSLAPLTPYECVIAENLIAIEWELLQHRRMRDAGLRRHIQTAIRDALRSYYEDLYNSEMDVEYDKFIEEGGERDDWDEPYEFDPAPADKHAEHLWKMCLSGDPGEQETAYGEIAKLGLDPLALLGEAHRSYGASVKYHEEKLPDLERRRREVRRDYDLLQNARPVEGTVIEG</sequence>
<organism evidence="2 3">
    <name type="scientific">Marivita geojedonensis</name>
    <dbReference type="NCBI Taxonomy" id="1123756"/>
    <lineage>
        <taxon>Bacteria</taxon>
        <taxon>Pseudomonadati</taxon>
        <taxon>Pseudomonadota</taxon>
        <taxon>Alphaproteobacteria</taxon>
        <taxon>Rhodobacterales</taxon>
        <taxon>Roseobacteraceae</taxon>
        <taxon>Marivita</taxon>
    </lineage>
</organism>
<keyword evidence="3" id="KW-1185">Reference proteome</keyword>
<evidence type="ECO:0000313" key="3">
    <source>
        <dbReference type="Proteomes" id="UP000193926"/>
    </source>
</evidence>
<comment type="caution">
    <text evidence="2">The sequence shown here is derived from an EMBL/GenBank/DDBJ whole genome shotgun (WGS) entry which is preliminary data.</text>
</comment>
<evidence type="ECO:0000256" key="1">
    <source>
        <dbReference type="SAM" id="Coils"/>
    </source>
</evidence>
<dbReference type="AlphaFoldDB" id="A0A1X4NRJ2"/>
<gene>
    <name evidence="2" type="ORF">MGEO_02950</name>
</gene>
<dbReference type="EMBL" id="JFKC01000001">
    <property type="protein sequence ID" value="OSQ53501.1"/>
    <property type="molecule type" value="Genomic_DNA"/>
</dbReference>
<protein>
    <submittedName>
        <fullName evidence="2">Uncharacterized protein</fullName>
    </submittedName>
</protein>
<proteinExistence type="predicted"/>